<feature type="coiled-coil region" evidence="2">
    <location>
        <begin position="132"/>
        <end position="159"/>
    </location>
</feature>
<dbReference type="SUPFAM" id="SSF81606">
    <property type="entry name" value="PP2C-like"/>
    <property type="match status" value="1"/>
</dbReference>
<dbReference type="Pfam" id="PF08448">
    <property type="entry name" value="PAS_4"/>
    <property type="match status" value="1"/>
</dbReference>
<dbReference type="InterPro" id="IPR036457">
    <property type="entry name" value="PPM-type-like_dom_sf"/>
</dbReference>
<dbReference type="InterPro" id="IPR000014">
    <property type="entry name" value="PAS"/>
</dbReference>
<keyword evidence="2" id="KW-0175">Coiled coil</keyword>
<dbReference type="Gene3D" id="3.60.40.10">
    <property type="entry name" value="PPM-type phosphatase domain"/>
    <property type="match status" value="1"/>
</dbReference>
<evidence type="ECO:0000256" key="2">
    <source>
        <dbReference type="SAM" id="Coils"/>
    </source>
</evidence>
<dbReference type="PANTHER" id="PTHR43156:SF2">
    <property type="entry name" value="STAGE II SPORULATION PROTEIN E"/>
    <property type="match status" value="1"/>
</dbReference>
<proteinExistence type="predicted"/>
<dbReference type="SUPFAM" id="SSF55785">
    <property type="entry name" value="PYP-like sensor domain (PAS domain)"/>
    <property type="match status" value="1"/>
</dbReference>
<dbReference type="EMBL" id="JACHVB010000013">
    <property type="protein sequence ID" value="MBC2593355.1"/>
    <property type="molecule type" value="Genomic_DNA"/>
</dbReference>
<keyword evidence="1" id="KW-0378">Hydrolase</keyword>
<sequence length="401" mass="45518">MKTHEVKQVQDIYRMSIPALFDALLNESEDCIYFKDMKCRFVYVSQRHAKKFGVSSLEDIVGKTDFDFFTDEHARQAYEDEQEILRSGKPLINLTEKETWPDGSVTWVTSTKIPLHLNSGKLVGILGISRDITREKLALDKLEESERRLREKNRILQIDYDNARRVQSALIPGESQPCSFLDYSLVYNPLEAVGGDVLSFPSGRPDEFMFLLGDVCGHGISAALYTLLVKHVADQAVVDQPDHLELSLERVQKEISDLIRPNYVTMVAGRIRREQECYVLEVAHAGHPDILHYDSQRGTVEVIRLKRQDAIGFVTGRERCGERFELSVGDRLLFYTDGAVETVNECAEEFELDRLIKAFEAELSSPVKDMAAGINKRVREFRGKAPRMDDVTLLAVEITGA</sequence>
<reference evidence="4 5" key="1">
    <citation type="submission" date="2020-07" db="EMBL/GenBank/DDBJ databases">
        <authorList>
            <person name="Feng X."/>
        </authorList>
    </citation>
    <scope>NUCLEOTIDE SEQUENCE [LARGE SCALE GENOMIC DNA]</scope>
    <source>
        <strain evidence="4 5">JCM31066</strain>
    </source>
</reference>
<dbReference type="InterPro" id="IPR001932">
    <property type="entry name" value="PPM-type_phosphatase-like_dom"/>
</dbReference>
<dbReference type="Gene3D" id="3.30.450.20">
    <property type="entry name" value="PAS domain"/>
    <property type="match status" value="1"/>
</dbReference>
<dbReference type="NCBIfam" id="TIGR00229">
    <property type="entry name" value="sensory_box"/>
    <property type="match status" value="1"/>
</dbReference>
<dbReference type="Pfam" id="PF07228">
    <property type="entry name" value="SpoIIE"/>
    <property type="match status" value="1"/>
</dbReference>
<dbReference type="AlphaFoldDB" id="A0A842HAJ3"/>
<keyword evidence="5" id="KW-1185">Reference proteome</keyword>
<gene>
    <name evidence="4" type="ORF">H5P28_03685</name>
</gene>
<dbReference type="InterPro" id="IPR052016">
    <property type="entry name" value="Bact_Sigma-Reg"/>
</dbReference>
<dbReference type="GO" id="GO:0016791">
    <property type="term" value="F:phosphatase activity"/>
    <property type="evidence" value="ECO:0007669"/>
    <property type="project" value="TreeGrafter"/>
</dbReference>
<organism evidence="4 5">
    <name type="scientific">Ruficoccus amylovorans</name>
    <dbReference type="NCBI Taxonomy" id="1804625"/>
    <lineage>
        <taxon>Bacteria</taxon>
        <taxon>Pseudomonadati</taxon>
        <taxon>Verrucomicrobiota</taxon>
        <taxon>Opitutia</taxon>
        <taxon>Puniceicoccales</taxon>
        <taxon>Cerasicoccaceae</taxon>
        <taxon>Ruficoccus</taxon>
    </lineage>
</organism>
<accession>A0A842HAJ3</accession>
<dbReference type="InterPro" id="IPR000700">
    <property type="entry name" value="PAS-assoc_C"/>
</dbReference>
<dbReference type="InterPro" id="IPR013656">
    <property type="entry name" value="PAS_4"/>
</dbReference>
<dbReference type="RefSeq" id="WP_185674364.1">
    <property type="nucleotide sequence ID" value="NZ_JACHVB010000013.1"/>
</dbReference>
<dbReference type="SMART" id="SM00331">
    <property type="entry name" value="PP2C_SIG"/>
    <property type="match status" value="1"/>
</dbReference>
<protein>
    <submittedName>
        <fullName evidence="4">SpoIIE family protein phosphatase</fullName>
    </submittedName>
</protein>
<dbReference type="PROSITE" id="PS50113">
    <property type="entry name" value="PAC"/>
    <property type="match status" value="1"/>
</dbReference>
<feature type="domain" description="PAC" evidence="3">
    <location>
        <begin position="78"/>
        <end position="144"/>
    </location>
</feature>
<evidence type="ECO:0000313" key="5">
    <source>
        <dbReference type="Proteomes" id="UP000546464"/>
    </source>
</evidence>
<evidence type="ECO:0000259" key="3">
    <source>
        <dbReference type="PROSITE" id="PS50113"/>
    </source>
</evidence>
<dbReference type="Proteomes" id="UP000546464">
    <property type="component" value="Unassembled WGS sequence"/>
</dbReference>
<evidence type="ECO:0000313" key="4">
    <source>
        <dbReference type="EMBL" id="MBC2593355.1"/>
    </source>
</evidence>
<name>A0A842HAJ3_9BACT</name>
<dbReference type="CDD" id="cd00130">
    <property type="entry name" value="PAS"/>
    <property type="match status" value="1"/>
</dbReference>
<dbReference type="InterPro" id="IPR035965">
    <property type="entry name" value="PAS-like_dom_sf"/>
</dbReference>
<comment type="caution">
    <text evidence="4">The sequence shown here is derived from an EMBL/GenBank/DDBJ whole genome shotgun (WGS) entry which is preliminary data.</text>
</comment>
<evidence type="ECO:0000256" key="1">
    <source>
        <dbReference type="ARBA" id="ARBA00022801"/>
    </source>
</evidence>
<dbReference type="PANTHER" id="PTHR43156">
    <property type="entry name" value="STAGE II SPORULATION PROTEIN E-RELATED"/>
    <property type="match status" value="1"/>
</dbReference>